<dbReference type="EMBL" id="JADCNM010000014">
    <property type="protein sequence ID" value="KAG0453424.1"/>
    <property type="molecule type" value="Genomic_DNA"/>
</dbReference>
<evidence type="ECO:0000313" key="2">
    <source>
        <dbReference type="EMBL" id="KAG0453424.1"/>
    </source>
</evidence>
<proteinExistence type="predicted"/>
<gene>
    <name evidence="2" type="ORF">HPP92_024728</name>
</gene>
<feature type="region of interest" description="Disordered" evidence="1">
    <location>
        <begin position="42"/>
        <end position="106"/>
    </location>
</feature>
<feature type="compositionally biased region" description="Polar residues" evidence="1">
    <location>
        <begin position="48"/>
        <end position="61"/>
    </location>
</feature>
<name>A0A835PHS2_VANPL</name>
<sequence>MSPLRDQHHTQETPKLQRISQSFPCMEPPQEASILRNVRGGAAGGAQLQRSGSRACSSARNAAQHASVCRRGRMGTSSSAPVMTTGRQREGALSVPEPSLPHPHNA</sequence>
<feature type="compositionally biased region" description="Basic and acidic residues" evidence="1">
    <location>
        <begin position="1"/>
        <end position="12"/>
    </location>
</feature>
<feature type="compositionally biased region" description="Polar residues" evidence="1">
    <location>
        <begin position="75"/>
        <end position="86"/>
    </location>
</feature>
<comment type="caution">
    <text evidence="2">The sequence shown here is derived from an EMBL/GenBank/DDBJ whole genome shotgun (WGS) entry which is preliminary data.</text>
</comment>
<protein>
    <submittedName>
        <fullName evidence="2">Uncharacterized protein</fullName>
    </submittedName>
</protein>
<organism evidence="2 3">
    <name type="scientific">Vanilla planifolia</name>
    <name type="common">Vanilla</name>
    <dbReference type="NCBI Taxonomy" id="51239"/>
    <lineage>
        <taxon>Eukaryota</taxon>
        <taxon>Viridiplantae</taxon>
        <taxon>Streptophyta</taxon>
        <taxon>Embryophyta</taxon>
        <taxon>Tracheophyta</taxon>
        <taxon>Spermatophyta</taxon>
        <taxon>Magnoliopsida</taxon>
        <taxon>Liliopsida</taxon>
        <taxon>Asparagales</taxon>
        <taxon>Orchidaceae</taxon>
        <taxon>Vanilloideae</taxon>
        <taxon>Vanilleae</taxon>
        <taxon>Vanilla</taxon>
    </lineage>
</organism>
<dbReference type="AlphaFoldDB" id="A0A835PHS2"/>
<reference evidence="2 3" key="1">
    <citation type="journal article" date="2020" name="Nat. Food">
        <title>A phased Vanilla planifolia genome enables genetic improvement of flavour and production.</title>
        <authorList>
            <person name="Hasing T."/>
            <person name="Tang H."/>
            <person name="Brym M."/>
            <person name="Khazi F."/>
            <person name="Huang T."/>
            <person name="Chambers A.H."/>
        </authorList>
    </citation>
    <scope>NUCLEOTIDE SEQUENCE [LARGE SCALE GENOMIC DNA]</scope>
    <source>
        <tissue evidence="2">Leaf</tissue>
    </source>
</reference>
<dbReference type="Proteomes" id="UP000639772">
    <property type="component" value="Unassembled WGS sequence"/>
</dbReference>
<evidence type="ECO:0000256" key="1">
    <source>
        <dbReference type="SAM" id="MobiDB-lite"/>
    </source>
</evidence>
<accession>A0A835PHS2</accession>
<evidence type="ECO:0000313" key="3">
    <source>
        <dbReference type="Proteomes" id="UP000639772"/>
    </source>
</evidence>
<feature type="region of interest" description="Disordered" evidence="1">
    <location>
        <begin position="1"/>
        <end position="26"/>
    </location>
</feature>